<evidence type="ECO:0000256" key="8">
    <source>
        <dbReference type="ARBA" id="ARBA00023136"/>
    </source>
</evidence>
<evidence type="ECO:0000259" key="10">
    <source>
        <dbReference type="PROSITE" id="PS50928"/>
    </source>
</evidence>
<comment type="similarity">
    <text evidence="2">Belongs to the binding-protein-dependent transport system permease family. HisMQ subfamily.</text>
</comment>
<accession>A0ABV6JS57</accession>
<feature type="transmembrane region" description="Helical" evidence="9">
    <location>
        <begin position="20"/>
        <end position="44"/>
    </location>
</feature>
<dbReference type="CDD" id="cd06261">
    <property type="entry name" value="TM_PBP2"/>
    <property type="match status" value="1"/>
</dbReference>
<keyword evidence="12" id="KW-1185">Reference proteome</keyword>
<evidence type="ECO:0000256" key="1">
    <source>
        <dbReference type="ARBA" id="ARBA00004429"/>
    </source>
</evidence>
<reference evidence="11 12" key="1">
    <citation type="submission" date="2024-09" db="EMBL/GenBank/DDBJ databases">
        <authorList>
            <person name="Sun Q."/>
            <person name="Mori K."/>
        </authorList>
    </citation>
    <scope>NUCLEOTIDE SEQUENCE [LARGE SCALE GENOMIC DNA]</scope>
    <source>
        <strain evidence="11 12">TBRC 5777</strain>
    </source>
</reference>
<dbReference type="InterPro" id="IPR043429">
    <property type="entry name" value="ArtM/GltK/GlnP/TcyL/YhdX-like"/>
</dbReference>
<evidence type="ECO:0000313" key="12">
    <source>
        <dbReference type="Proteomes" id="UP001589865"/>
    </source>
</evidence>
<protein>
    <submittedName>
        <fullName evidence="11">Amino acid ABC transporter permease</fullName>
    </submittedName>
</protein>
<organism evidence="11 12">
    <name type="scientific">Roseomonas elaeocarpi</name>
    <dbReference type="NCBI Taxonomy" id="907779"/>
    <lineage>
        <taxon>Bacteria</taxon>
        <taxon>Pseudomonadati</taxon>
        <taxon>Pseudomonadota</taxon>
        <taxon>Alphaproteobacteria</taxon>
        <taxon>Acetobacterales</taxon>
        <taxon>Roseomonadaceae</taxon>
        <taxon>Roseomonas</taxon>
    </lineage>
</organism>
<evidence type="ECO:0000256" key="3">
    <source>
        <dbReference type="ARBA" id="ARBA00022448"/>
    </source>
</evidence>
<dbReference type="InterPro" id="IPR000515">
    <property type="entry name" value="MetI-like"/>
</dbReference>
<dbReference type="SUPFAM" id="SSF161098">
    <property type="entry name" value="MetI-like"/>
    <property type="match status" value="1"/>
</dbReference>
<dbReference type="EMBL" id="JBHLUN010000002">
    <property type="protein sequence ID" value="MFC0407146.1"/>
    <property type="molecule type" value="Genomic_DNA"/>
</dbReference>
<dbReference type="Proteomes" id="UP001589865">
    <property type="component" value="Unassembled WGS sequence"/>
</dbReference>
<evidence type="ECO:0000256" key="6">
    <source>
        <dbReference type="ARBA" id="ARBA00022970"/>
    </source>
</evidence>
<evidence type="ECO:0000256" key="7">
    <source>
        <dbReference type="ARBA" id="ARBA00022989"/>
    </source>
</evidence>
<evidence type="ECO:0000256" key="2">
    <source>
        <dbReference type="ARBA" id="ARBA00010072"/>
    </source>
</evidence>
<proteinExistence type="inferred from homology"/>
<dbReference type="PROSITE" id="PS50928">
    <property type="entry name" value="ABC_TM1"/>
    <property type="match status" value="1"/>
</dbReference>
<keyword evidence="3 9" id="KW-0813">Transport</keyword>
<sequence>MTYAFDWDFILRVAPRFGVALLTTLQVFLTALAISTSGAVLLALIGRSLPGRTLRWGLATFSWLFRGLPELIVLLFAYLALPQLGLPLPSFWAAVCGLALIGMAYEYEIFRGALNAVPGGQFEAARALGLGRVPLYARVILPQVLRVAVTPYVTFACSSLKRTSVASAVAVPEIMGLSRRFNEAFQKPFELMLIALVLYAALSSLLMVLEHVLDSRLQRGLRAR</sequence>
<keyword evidence="8 9" id="KW-0472">Membrane</keyword>
<dbReference type="PANTHER" id="PTHR30614">
    <property type="entry name" value="MEMBRANE COMPONENT OF AMINO ACID ABC TRANSPORTER"/>
    <property type="match status" value="1"/>
</dbReference>
<gene>
    <name evidence="11" type="ORF">ACFFGY_02730</name>
</gene>
<dbReference type="InterPro" id="IPR010065">
    <property type="entry name" value="AA_ABC_transptr_permease_3TM"/>
</dbReference>
<evidence type="ECO:0000256" key="5">
    <source>
        <dbReference type="ARBA" id="ARBA00022692"/>
    </source>
</evidence>
<feature type="transmembrane region" description="Helical" evidence="9">
    <location>
        <begin position="56"/>
        <end position="80"/>
    </location>
</feature>
<evidence type="ECO:0000256" key="9">
    <source>
        <dbReference type="RuleBase" id="RU363032"/>
    </source>
</evidence>
<name>A0ABV6JS57_9PROT</name>
<evidence type="ECO:0000256" key="4">
    <source>
        <dbReference type="ARBA" id="ARBA00022475"/>
    </source>
</evidence>
<keyword evidence="7 9" id="KW-1133">Transmembrane helix</keyword>
<keyword evidence="5 9" id="KW-0812">Transmembrane</keyword>
<comment type="caution">
    <text evidence="11">The sequence shown here is derived from an EMBL/GenBank/DDBJ whole genome shotgun (WGS) entry which is preliminary data.</text>
</comment>
<dbReference type="InterPro" id="IPR035906">
    <property type="entry name" value="MetI-like_sf"/>
</dbReference>
<dbReference type="NCBIfam" id="TIGR01726">
    <property type="entry name" value="HEQRo_perm_3TM"/>
    <property type="match status" value="1"/>
</dbReference>
<feature type="domain" description="ABC transmembrane type-1" evidence="10">
    <location>
        <begin position="21"/>
        <end position="210"/>
    </location>
</feature>
<comment type="subcellular location">
    <subcellularLocation>
        <location evidence="1">Cell inner membrane</location>
        <topology evidence="1">Multi-pass membrane protein</topology>
    </subcellularLocation>
    <subcellularLocation>
        <location evidence="9">Cell membrane</location>
        <topology evidence="9">Multi-pass membrane protein</topology>
    </subcellularLocation>
</comment>
<evidence type="ECO:0000313" key="11">
    <source>
        <dbReference type="EMBL" id="MFC0407146.1"/>
    </source>
</evidence>
<keyword evidence="6" id="KW-0029">Amino-acid transport</keyword>
<keyword evidence="4" id="KW-1003">Cell membrane</keyword>
<feature type="transmembrane region" description="Helical" evidence="9">
    <location>
        <begin position="189"/>
        <end position="209"/>
    </location>
</feature>
<dbReference type="RefSeq" id="WP_377042838.1">
    <property type="nucleotide sequence ID" value="NZ_JBHLUN010000002.1"/>
</dbReference>
<dbReference type="PANTHER" id="PTHR30614:SF0">
    <property type="entry name" value="L-CYSTINE TRANSPORT SYSTEM PERMEASE PROTEIN TCYL"/>
    <property type="match status" value="1"/>
</dbReference>
<dbReference type="Gene3D" id="1.10.3720.10">
    <property type="entry name" value="MetI-like"/>
    <property type="match status" value="1"/>
</dbReference>
<dbReference type="Pfam" id="PF00528">
    <property type="entry name" value="BPD_transp_1"/>
    <property type="match status" value="1"/>
</dbReference>